<gene>
    <name evidence="1" type="ORF">FR698_02525</name>
</gene>
<evidence type="ECO:0000313" key="2">
    <source>
        <dbReference type="Proteomes" id="UP000321201"/>
    </source>
</evidence>
<accession>A0A5C7EYK4</accession>
<sequence length="87" mass="9758">MSVMLIVCDPSANAESALEGAIADYDGAKVVEGCFLIKTKEHPRLVASMVEKHLPPDTTFYVFELDRRYDGFGPVDVNKWLKKNLKK</sequence>
<dbReference type="EMBL" id="VPFL01000002">
    <property type="protein sequence ID" value="TXF13427.1"/>
    <property type="molecule type" value="Genomic_DNA"/>
</dbReference>
<reference evidence="1 2" key="1">
    <citation type="submission" date="2019-08" db="EMBL/GenBank/DDBJ databases">
        <title>Pelomicrobium methylotrophicum gen. nov., sp. nov. a moderately thermophilic, facultatively anaerobic, lithoautotrophic and methylotrophic bacterium isolated from a terrestrial mud volcano.</title>
        <authorList>
            <person name="Slobodkina G.B."/>
            <person name="Merkel A.Y."/>
            <person name="Slobodkin A.I."/>
        </authorList>
    </citation>
    <scope>NUCLEOTIDE SEQUENCE [LARGE SCALE GENOMIC DNA]</scope>
    <source>
        <strain evidence="1 2">SM250</strain>
    </source>
</reference>
<dbReference type="OrthoDB" id="2656750at2"/>
<evidence type="ECO:0000313" key="1">
    <source>
        <dbReference type="EMBL" id="TXF13427.1"/>
    </source>
</evidence>
<dbReference type="AlphaFoldDB" id="A0A5C7EYK4"/>
<keyword evidence="2" id="KW-1185">Reference proteome</keyword>
<name>A0A5C7EYK4_9PROT</name>
<comment type="caution">
    <text evidence="1">The sequence shown here is derived from an EMBL/GenBank/DDBJ whole genome shotgun (WGS) entry which is preliminary data.</text>
</comment>
<protein>
    <submittedName>
        <fullName evidence="1">Uncharacterized protein</fullName>
    </submittedName>
</protein>
<proteinExistence type="predicted"/>
<dbReference type="Proteomes" id="UP000321201">
    <property type="component" value="Unassembled WGS sequence"/>
</dbReference>
<organism evidence="1 2">
    <name type="scientific">Pelomicrobium methylotrophicum</name>
    <dbReference type="NCBI Taxonomy" id="2602750"/>
    <lineage>
        <taxon>Bacteria</taxon>
        <taxon>Pseudomonadati</taxon>
        <taxon>Pseudomonadota</taxon>
        <taxon>Hydrogenophilia</taxon>
        <taxon>Hydrogenophilia incertae sedis</taxon>
        <taxon>Pelomicrobium</taxon>
    </lineage>
</organism>
<dbReference type="InParanoid" id="A0A5C7EYK4"/>
<dbReference type="RefSeq" id="WP_147798601.1">
    <property type="nucleotide sequence ID" value="NZ_VPFL01000002.1"/>
</dbReference>